<accession>A0A2S0WQE0</accession>
<evidence type="ECO:0000256" key="3">
    <source>
        <dbReference type="ARBA" id="ARBA00022475"/>
    </source>
</evidence>
<dbReference type="Gene3D" id="1.20.1720.10">
    <property type="entry name" value="Multidrug resistance protein D"/>
    <property type="match status" value="1"/>
</dbReference>
<dbReference type="AlphaFoldDB" id="A0A2S0WQE0"/>
<keyword evidence="3" id="KW-1003">Cell membrane</keyword>
<keyword evidence="4" id="KW-0812">Transmembrane</keyword>
<keyword evidence="8" id="KW-1185">Reference proteome</keyword>
<evidence type="ECO:0000313" key="8">
    <source>
        <dbReference type="Proteomes" id="UP000244384"/>
    </source>
</evidence>
<reference evidence="8" key="1">
    <citation type="submission" date="2018-01" db="EMBL/GenBank/DDBJ databases">
        <authorList>
            <person name="Li J."/>
        </authorList>
    </citation>
    <scope>NUCLEOTIDE SEQUENCE [LARGE SCALE GENOMIC DNA]</scope>
    <source>
        <strain evidence="8">592</strain>
    </source>
</reference>
<evidence type="ECO:0000256" key="4">
    <source>
        <dbReference type="ARBA" id="ARBA00022692"/>
    </source>
</evidence>
<name>A0A2S0WQE0_9ACTN</name>
<dbReference type="Proteomes" id="UP000244384">
    <property type="component" value="Chromosome"/>
</dbReference>
<dbReference type="PANTHER" id="PTHR42718:SF46">
    <property type="entry name" value="BLR6921 PROTEIN"/>
    <property type="match status" value="1"/>
</dbReference>
<dbReference type="InterPro" id="IPR011701">
    <property type="entry name" value="MFS"/>
</dbReference>
<evidence type="ECO:0000313" key="7">
    <source>
        <dbReference type="EMBL" id="AWB93454.1"/>
    </source>
</evidence>
<proteinExistence type="predicted"/>
<dbReference type="PROSITE" id="PS50850">
    <property type="entry name" value="MFS"/>
    <property type="match status" value="1"/>
</dbReference>
<dbReference type="GO" id="GO:0022857">
    <property type="term" value="F:transmembrane transporter activity"/>
    <property type="evidence" value="ECO:0007669"/>
    <property type="project" value="InterPro"/>
</dbReference>
<gene>
    <name evidence="7" type="ORF">C3E78_15220</name>
</gene>
<dbReference type="GO" id="GO:0005886">
    <property type="term" value="C:plasma membrane"/>
    <property type="evidence" value="ECO:0007669"/>
    <property type="project" value="UniProtKB-SubCell"/>
</dbReference>
<dbReference type="Pfam" id="PF07690">
    <property type="entry name" value="MFS_1"/>
    <property type="match status" value="1"/>
</dbReference>
<dbReference type="InterPro" id="IPR020846">
    <property type="entry name" value="MFS_dom"/>
</dbReference>
<comment type="subcellular location">
    <subcellularLocation>
        <location evidence="1">Cell membrane</location>
        <topology evidence="1">Multi-pass membrane protein</topology>
    </subcellularLocation>
</comment>
<evidence type="ECO:0000256" key="5">
    <source>
        <dbReference type="ARBA" id="ARBA00022989"/>
    </source>
</evidence>
<accession>A0A5F2EXT8</accession>
<sequence length="486" mass="49792">MRTEPAPTPAHPRMALVVLCFAQLMITLDTTIVNVALPAIQDDLHFSDANLTWIVNAFLVTFGGFMLLAGRLGDLLGRRRVFIVGLVIFTVASALCGFAPDQGVLVGARLLQGVGAALQGAAILAIIATEFPKPDERARAMSAYVFVAVAGAALGLLVGGVLTEGISWRWIFLVNLPIGVATIIVGRMLIPADIGIGLDQGLDWIGSVLVTLAVMVGVFAVVGAADHGWGSAWVLGSGALALILAAAFLATEARVANPVMPMRILRLRGLMGASAVRALIATGLFAIFFLGTLYVENVLGYSAVQTGLAFLPWFLSLGVLSLGVTARLVSRFGPTPIMVAGMLTSIVGMLLFSTAGVGTDYFPTIGLANFAVGTGVGLAMMPLLTIAMGDVPPSDRGLASGLITVAHQVGGALGLAVLSTLATTHTRSLISEGHPALSAQVDGYHLAFLLAAGGLAIGIVVAVLALGRAGSATPAASQGDVVSDSR</sequence>
<organism evidence="7 8">
    <name type="scientific">Aeromicrobium chenweiae</name>
    <dbReference type="NCBI Taxonomy" id="2079793"/>
    <lineage>
        <taxon>Bacteria</taxon>
        <taxon>Bacillati</taxon>
        <taxon>Actinomycetota</taxon>
        <taxon>Actinomycetes</taxon>
        <taxon>Propionibacteriales</taxon>
        <taxon>Nocardioidaceae</taxon>
        <taxon>Aeromicrobium</taxon>
    </lineage>
</organism>
<dbReference type="KEGG" id="aez:C3E78_15220"/>
<dbReference type="SUPFAM" id="SSF103473">
    <property type="entry name" value="MFS general substrate transporter"/>
    <property type="match status" value="1"/>
</dbReference>
<protein>
    <submittedName>
        <fullName evidence="7">MFS transporter</fullName>
    </submittedName>
</protein>
<dbReference type="CDD" id="cd17321">
    <property type="entry name" value="MFS_MMR_MDR_like"/>
    <property type="match status" value="1"/>
</dbReference>
<keyword evidence="5" id="KW-1133">Transmembrane helix</keyword>
<keyword evidence="6" id="KW-0472">Membrane</keyword>
<dbReference type="EMBL" id="CP026952">
    <property type="protein sequence ID" value="AWB93454.1"/>
    <property type="molecule type" value="Genomic_DNA"/>
</dbReference>
<dbReference type="Gene3D" id="1.20.1250.20">
    <property type="entry name" value="MFS general substrate transporter like domains"/>
    <property type="match status" value="1"/>
</dbReference>
<evidence type="ECO:0000256" key="1">
    <source>
        <dbReference type="ARBA" id="ARBA00004651"/>
    </source>
</evidence>
<evidence type="ECO:0000256" key="2">
    <source>
        <dbReference type="ARBA" id="ARBA00022448"/>
    </source>
</evidence>
<evidence type="ECO:0000256" key="6">
    <source>
        <dbReference type="ARBA" id="ARBA00023136"/>
    </source>
</evidence>
<keyword evidence="2" id="KW-0813">Transport</keyword>
<dbReference type="PANTHER" id="PTHR42718">
    <property type="entry name" value="MAJOR FACILITATOR SUPERFAMILY MULTIDRUG TRANSPORTER MFSC"/>
    <property type="match status" value="1"/>
</dbReference>
<dbReference type="InterPro" id="IPR036259">
    <property type="entry name" value="MFS_trans_sf"/>
</dbReference>